<dbReference type="Pfam" id="PF18074">
    <property type="entry name" value="PriA_C"/>
    <property type="match status" value="1"/>
</dbReference>
<feature type="region of interest" description="Disordered" evidence="1">
    <location>
        <begin position="1"/>
        <end position="33"/>
    </location>
</feature>
<feature type="compositionally biased region" description="Polar residues" evidence="1">
    <location>
        <begin position="11"/>
        <end position="21"/>
    </location>
</feature>
<protein>
    <recommendedName>
        <fullName evidence="2">Primosomal protein N C-terminal domain-containing protein</fullName>
    </recommendedName>
</protein>
<name>A0A382ZPH6_9ZZZZ</name>
<evidence type="ECO:0000256" key="1">
    <source>
        <dbReference type="SAM" id="MobiDB-lite"/>
    </source>
</evidence>
<evidence type="ECO:0000259" key="2">
    <source>
        <dbReference type="Pfam" id="PF18074"/>
    </source>
</evidence>
<evidence type="ECO:0000313" key="3">
    <source>
        <dbReference type="EMBL" id="SVD97447.1"/>
    </source>
</evidence>
<organism evidence="3">
    <name type="scientific">marine metagenome</name>
    <dbReference type="NCBI Taxonomy" id="408172"/>
    <lineage>
        <taxon>unclassified sequences</taxon>
        <taxon>metagenomes</taxon>
        <taxon>ecological metagenomes</taxon>
    </lineage>
</organism>
<feature type="non-terminal residue" evidence="3">
    <location>
        <position position="1"/>
    </location>
</feature>
<reference evidence="3" key="1">
    <citation type="submission" date="2018-05" db="EMBL/GenBank/DDBJ databases">
        <authorList>
            <person name="Lanie J.A."/>
            <person name="Ng W.-L."/>
            <person name="Kazmierczak K.M."/>
            <person name="Andrzejewski T.M."/>
            <person name="Davidsen T.M."/>
            <person name="Wayne K.J."/>
            <person name="Tettelin H."/>
            <person name="Glass J.I."/>
            <person name="Rusch D."/>
            <person name="Podicherti R."/>
            <person name="Tsui H.-C.T."/>
            <person name="Winkler M.E."/>
        </authorList>
    </citation>
    <scope>NUCLEOTIDE SEQUENCE</scope>
</reference>
<feature type="compositionally biased region" description="Basic and acidic residues" evidence="1">
    <location>
        <begin position="1"/>
        <end position="10"/>
    </location>
</feature>
<gene>
    <name evidence="3" type="ORF">METZ01_LOCUS450301</name>
</gene>
<dbReference type="AlphaFoldDB" id="A0A382ZPH6"/>
<dbReference type="EMBL" id="UINC01185636">
    <property type="protein sequence ID" value="SVD97447.1"/>
    <property type="molecule type" value="Genomic_DNA"/>
</dbReference>
<sequence>HRNRNRERGLSETSRVANTLRTLRDTKGKSEPEVIGPTISHVVRQRGEYQWQLLLKGREPTTLLNEITLGTNWSIDVDPVTLL</sequence>
<accession>A0A382ZPH6</accession>
<proteinExistence type="predicted"/>
<dbReference type="InterPro" id="IPR041236">
    <property type="entry name" value="PriA_C"/>
</dbReference>
<feature type="domain" description="Primosomal protein N C-terminal" evidence="2">
    <location>
        <begin position="4"/>
        <end position="79"/>
    </location>
</feature>
<feature type="compositionally biased region" description="Basic and acidic residues" evidence="1">
    <location>
        <begin position="22"/>
        <end position="32"/>
    </location>
</feature>